<evidence type="ECO:0000313" key="2">
    <source>
        <dbReference type="Proteomes" id="UP000291084"/>
    </source>
</evidence>
<dbReference type="OrthoDB" id="1426524at2759"/>
<dbReference type="SUPFAM" id="SSF57756">
    <property type="entry name" value="Retrovirus zinc finger-like domains"/>
    <property type="match status" value="1"/>
</dbReference>
<sequence>MASSGINSSFSATPIITSAKLNWKNYLSWSSAVELWFLGQGHHNHLEQDASMVSEEEKPQWQKLDFQLCVVLWQSVEQEVLDIMRPYKTCFSFWKRAQDIFANDIQRLFDATEKVSSLKQVNHDMISHIAKARAAVEELKTFFVADSLESINKRLDKYYMVLILRSLHSDFDHVRDQVLAGDQIPSMDNLVTRLLRVPTLVKEGNSTDVIETAAMVVPQGRGRGRSTRGGRGGRSGRVQCSYCKKIGHTQERCYSLHGFPDKTVQVFRSDIPESKISDEEYREFLRYKSEKSTNLDQSSTACISQTRESQNSWILDSGASDHLSGTWNGTSDWGRT</sequence>
<dbReference type="GO" id="GO:0008270">
    <property type="term" value="F:zinc ion binding"/>
    <property type="evidence" value="ECO:0007669"/>
    <property type="project" value="InterPro"/>
</dbReference>
<evidence type="ECO:0000313" key="1">
    <source>
        <dbReference type="EMBL" id="BAT78493.1"/>
    </source>
</evidence>
<dbReference type="PANTHER" id="PTHR34222:SF95">
    <property type="entry name" value="RRNA 2'-O-METHYLTRANSFERASE FIBRILLARIN-LIKE ISOFORM X1"/>
    <property type="match status" value="1"/>
</dbReference>
<dbReference type="GO" id="GO:0003676">
    <property type="term" value="F:nucleic acid binding"/>
    <property type="evidence" value="ECO:0007669"/>
    <property type="project" value="InterPro"/>
</dbReference>
<reference evidence="1 2" key="1">
    <citation type="journal article" date="2015" name="Sci. Rep.">
        <title>The power of single molecule real-time sequencing technology in the de novo assembly of a eukaryotic genome.</title>
        <authorList>
            <person name="Sakai H."/>
            <person name="Naito K."/>
            <person name="Ogiso-Tanaka E."/>
            <person name="Takahashi Y."/>
            <person name="Iseki K."/>
            <person name="Muto C."/>
            <person name="Satou K."/>
            <person name="Teruya K."/>
            <person name="Shiroma A."/>
            <person name="Shimoji M."/>
            <person name="Hirano T."/>
            <person name="Itoh T."/>
            <person name="Kaga A."/>
            <person name="Tomooka N."/>
        </authorList>
    </citation>
    <scope>NUCLEOTIDE SEQUENCE [LARGE SCALE GENOMIC DNA]</scope>
    <source>
        <strain evidence="2">cv. Shumari</strain>
    </source>
</reference>
<evidence type="ECO:0008006" key="3">
    <source>
        <dbReference type="Google" id="ProtNLM"/>
    </source>
</evidence>
<accession>A0A0S3RDB9</accession>
<proteinExistence type="predicted"/>
<name>A0A0S3RDB9_PHAAN</name>
<dbReference type="Proteomes" id="UP000291084">
    <property type="component" value="Chromosome 2"/>
</dbReference>
<protein>
    <recommendedName>
        <fullName evidence="3">Retrotransposon Copia-like N-terminal domain-containing protein</fullName>
    </recommendedName>
</protein>
<dbReference type="InterPro" id="IPR036875">
    <property type="entry name" value="Znf_CCHC_sf"/>
</dbReference>
<organism evidence="1 2">
    <name type="scientific">Vigna angularis var. angularis</name>
    <dbReference type="NCBI Taxonomy" id="157739"/>
    <lineage>
        <taxon>Eukaryota</taxon>
        <taxon>Viridiplantae</taxon>
        <taxon>Streptophyta</taxon>
        <taxon>Embryophyta</taxon>
        <taxon>Tracheophyta</taxon>
        <taxon>Spermatophyta</taxon>
        <taxon>Magnoliopsida</taxon>
        <taxon>eudicotyledons</taxon>
        <taxon>Gunneridae</taxon>
        <taxon>Pentapetalae</taxon>
        <taxon>rosids</taxon>
        <taxon>fabids</taxon>
        <taxon>Fabales</taxon>
        <taxon>Fabaceae</taxon>
        <taxon>Papilionoideae</taxon>
        <taxon>50 kb inversion clade</taxon>
        <taxon>NPAAA clade</taxon>
        <taxon>indigoferoid/millettioid clade</taxon>
        <taxon>Phaseoleae</taxon>
        <taxon>Vigna</taxon>
    </lineage>
</organism>
<dbReference type="EMBL" id="AP015035">
    <property type="protein sequence ID" value="BAT78493.1"/>
    <property type="molecule type" value="Genomic_DNA"/>
</dbReference>
<dbReference type="PANTHER" id="PTHR34222">
    <property type="entry name" value="GAG_PRE-INTEGRS DOMAIN-CONTAINING PROTEIN"/>
    <property type="match status" value="1"/>
</dbReference>
<dbReference type="AlphaFoldDB" id="A0A0S3RDB9"/>
<gene>
    <name evidence="1" type="primary">Vigan.02G117700</name>
    <name evidence="1" type="ORF">VIGAN_02117700</name>
</gene>
<keyword evidence="2" id="KW-1185">Reference proteome</keyword>